<dbReference type="Proteomes" id="UP000189933">
    <property type="component" value="Unassembled WGS sequence"/>
</dbReference>
<name>A0A1T4PLY0_9FIRM</name>
<feature type="domain" description="Polymerase beta nucleotidyltransferase" evidence="1">
    <location>
        <begin position="21"/>
        <end position="113"/>
    </location>
</feature>
<dbReference type="NCBIfam" id="NF047752">
    <property type="entry name" value="MntA_antitoxin"/>
    <property type="match status" value="1"/>
</dbReference>
<evidence type="ECO:0000313" key="3">
    <source>
        <dbReference type="Proteomes" id="UP000189933"/>
    </source>
</evidence>
<dbReference type="SUPFAM" id="SSF81301">
    <property type="entry name" value="Nucleotidyltransferase"/>
    <property type="match status" value="1"/>
</dbReference>
<proteinExistence type="predicted"/>
<dbReference type="GO" id="GO:0016740">
    <property type="term" value="F:transferase activity"/>
    <property type="evidence" value="ECO:0007669"/>
    <property type="project" value="UniProtKB-KW"/>
</dbReference>
<sequence length="148" mass="17578">MIKFNKINFQKIKQRLPLTSQIFSRYSEEIIAVYLFGSLVKDNIKPLSDIDLAILFNFKLTQTVMVDLENRIFIELIRFLETEEIDGIVLNYQPISRQFAVLKNKQILYCSDHKKRIDFETGVILSYLDFKPYREEFNREFVRALGGR</sequence>
<organism evidence="2 3">
    <name type="scientific">Carboxydocella sporoproducens DSM 16521</name>
    <dbReference type="NCBI Taxonomy" id="1121270"/>
    <lineage>
        <taxon>Bacteria</taxon>
        <taxon>Bacillati</taxon>
        <taxon>Bacillota</taxon>
        <taxon>Clostridia</taxon>
        <taxon>Eubacteriales</taxon>
        <taxon>Clostridiales Family XVI. Incertae Sedis</taxon>
        <taxon>Carboxydocella</taxon>
    </lineage>
</organism>
<keyword evidence="3" id="KW-1185">Reference proteome</keyword>
<dbReference type="InterPro" id="IPR052930">
    <property type="entry name" value="TA_antitoxin_MntA"/>
</dbReference>
<accession>A0A1T4PLY0</accession>
<protein>
    <submittedName>
        <fullName evidence="2">Predicted nucleotidyltransferase</fullName>
    </submittedName>
</protein>
<dbReference type="InterPro" id="IPR041633">
    <property type="entry name" value="Polbeta"/>
</dbReference>
<dbReference type="RefSeq" id="WP_078665415.1">
    <property type="nucleotide sequence ID" value="NZ_FUXM01000012.1"/>
</dbReference>
<dbReference type="InterPro" id="IPR043519">
    <property type="entry name" value="NT_sf"/>
</dbReference>
<dbReference type="PANTHER" id="PTHR43852">
    <property type="entry name" value="NUCLEOTIDYLTRANSFERASE"/>
    <property type="match status" value="1"/>
</dbReference>
<dbReference type="Gene3D" id="3.30.460.10">
    <property type="entry name" value="Beta Polymerase, domain 2"/>
    <property type="match status" value="1"/>
</dbReference>
<evidence type="ECO:0000259" key="1">
    <source>
        <dbReference type="Pfam" id="PF18765"/>
    </source>
</evidence>
<dbReference type="OrthoDB" id="360741at2"/>
<gene>
    <name evidence="2" type="ORF">SAMN02745885_01337</name>
</gene>
<dbReference type="AlphaFoldDB" id="A0A1T4PLY0"/>
<dbReference type="Pfam" id="PF18765">
    <property type="entry name" value="Polbeta"/>
    <property type="match status" value="1"/>
</dbReference>
<evidence type="ECO:0000313" key="2">
    <source>
        <dbReference type="EMBL" id="SJZ92479.1"/>
    </source>
</evidence>
<dbReference type="PANTHER" id="PTHR43852:SF3">
    <property type="entry name" value="NUCLEOTIDYLTRANSFERASE"/>
    <property type="match status" value="1"/>
</dbReference>
<dbReference type="CDD" id="cd05403">
    <property type="entry name" value="NT_KNTase_like"/>
    <property type="match status" value="1"/>
</dbReference>
<dbReference type="EMBL" id="FUXM01000012">
    <property type="protein sequence ID" value="SJZ92479.1"/>
    <property type="molecule type" value="Genomic_DNA"/>
</dbReference>
<reference evidence="3" key="1">
    <citation type="submission" date="2017-02" db="EMBL/GenBank/DDBJ databases">
        <authorList>
            <person name="Varghese N."/>
            <person name="Submissions S."/>
        </authorList>
    </citation>
    <scope>NUCLEOTIDE SEQUENCE [LARGE SCALE GENOMIC DNA]</scope>
    <source>
        <strain evidence="3">DSM 16521</strain>
    </source>
</reference>
<keyword evidence="2" id="KW-0808">Transferase</keyword>